<keyword evidence="1" id="KW-0732">Signal</keyword>
<evidence type="ECO:0000313" key="3">
    <source>
        <dbReference type="Proteomes" id="UP000286990"/>
    </source>
</evidence>
<dbReference type="GO" id="GO:0004180">
    <property type="term" value="F:carboxypeptidase activity"/>
    <property type="evidence" value="ECO:0007669"/>
    <property type="project" value="UniProtKB-KW"/>
</dbReference>
<feature type="chain" id="PRO_5019443875" evidence="1">
    <location>
        <begin position="23"/>
        <end position="167"/>
    </location>
</feature>
<comment type="caution">
    <text evidence="2">The sequence shown here is derived from an EMBL/GenBank/DDBJ whole genome shotgun (WGS) entry which is preliminary data.</text>
</comment>
<reference evidence="3" key="2">
    <citation type="submission" date="2018-12" db="EMBL/GenBank/DDBJ databases">
        <title>Maribacter lutimaris sp. nov., isolated from marine sediment.</title>
        <authorList>
            <person name="Kim K.K."/>
        </authorList>
    </citation>
    <scope>NUCLEOTIDE SEQUENCE [LARGE SCALE GENOMIC DNA]</scope>
    <source>
        <strain evidence="3">PoM-212</strain>
    </source>
</reference>
<dbReference type="AlphaFoldDB" id="A0A426RID1"/>
<dbReference type="OrthoDB" id="9768177at2"/>
<keyword evidence="2" id="KW-0121">Carboxypeptidase</keyword>
<gene>
    <name evidence="2" type="ORF">DZC72_13785</name>
</gene>
<keyword evidence="2" id="KW-0378">Hydrolase</keyword>
<dbReference type="InterPro" id="IPR008969">
    <property type="entry name" value="CarboxyPept-like_regulatory"/>
</dbReference>
<accession>A0A426RID1</accession>
<organism evidence="2 3">
    <name type="scientific">Maribacter algicola</name>
    <dbReference type="NCBI Taxonomy" id="2498892"/>
    <lineage>
        <taxon>Bacteria</taxon>
        <taxon>Pseudomonadati</taxon>
        <taxon>Bacteroidota</taxon>
        <taxon>Flavobacteriia</taxon>
        <taxon>Flavobacteriales</taxon>
        <taxon>Flavobacteriaceae</taxon>
        <taxon>Maribacter</taxon>
    </lineage>
</organism>
<dbReference type="PROSITE" id="PS51257">
    <property type="entry name" value="PROKAR_LIPOPROTEIN"/>
    <property type="match status" value="1"/>
</dbReference>
<protein>
    <submittedName>
        <fullName evidence="2">Carboxypeptidase regulatory-like domain-containing protein</fullName>
    </submittedName>
</protein>
<name>A0A426RID1_9FLAO</name>
<evidence type="ECO:0000256" key="1">
    <source>
        <dbReference type="SAM" id="SignalP"/>
    </source>
</evidence>
<keyword evidence="2" id="KW-0645">Protease</keyword>
<dbReference type="EMBL" id="QUSX01000002">
    <property type="protein sequence ID" value="RRQ48742.1"/>
    <property type="molecule type" value="Genomic_DNA"/>
</dbReference>
<evidence type="ECO:0000313" key="2">
    <source>
        <dbReference type="EMBL" id="RRQ48742.1"/>
    </source>
</evidence>
<sequence length="167" mass="19093">MKIKFLILSGISLLLCSCDCWIQVNGQIISSEIGKPISGAKIEMVNKNLTSTSDKNGNFTIGEMTGFCYSPQVRITFDNHKPFEIELESDSGFQHNKLKKESESIDFDEPFYPDPDNLNSYISSTWIEKYSRNFEIKSDSLIIYMDEKNLTKEIELLKQKLKNKNSG</sequence>
<keyword evidence="3" id="KW-1185">Reference proteome</keyword>
<dbReference type="SUPFAM" id="SSF49464">
    <property type="entry name" value="Carboxypeptidase regulatory domain-like"/>
    <property type="match status" value="1"/>
</dbReference>
<proteinExistence type="predicted"/>
<feature type="signal peptide" evidence="1">
    <location>
        <begin position="1"/>
        <end position="22"/>
    </location>
</feature>
<dbReference type="RefSeq" id="WP_125223463.1">
    <property type="nucleotide sequence ID" value="NZ_QUSX01000002.1"/>
</dbReference>
<dbReference type="Gene3D" id="2.60.40.1120">
    <property type="entry name" value="Carboxypeptidase-like, regulatory domain"/>
    <property type="match status" value="1"/>
</dbReference>
<dbReference type="Proteomes" id="UP000286990">
    <property type="component" value="Unassembled WGS sequence"/>
</dbReference>
<reference evidence="3" key="1">
    <citation type="submission" date="2018-08" db="EMBL/GenBank/DDBJ databases">
        <authorList>
            <person name="Khan S.A."/>
            <person name="J S.E."/>
        </authorList>
    </citation>
    <scope>NUCLEOTIDE SEQUENCE [LARGE SCALE GENOMIC DNA]</scope>
    <source>
        <strain evidence="3">PoM-212</strain>
    </source>
</reference>